<evidence type="ECO:0000256" key="5">
    <source>
        <dbReference type="ARBA" id="ARBA00022801"/>
    </source>
</evidence>
<feature type="domain" description="Obg" evidence="11">
    <location>
        <begin position="1"/>
        <end position="158"/>
    </location>
</feature>
<dbReference type="GO" id="GO:0003924">
    <property type="term" value="F:GTPase activity"/>
    <property type="evidence" value="ECO:0007669"/>
    <property type="project" value="UniProtKB-UniRule"/>
</dbReference>
<keyword evidence="3 8" id="KW-0479">Metal-binding</keyword>
<comment type="subunit">
    <text evidence="8">Monomer.</text>
</comment>
<dbReference type="GO" id="GO:0005525">
    <property type="term" value="F:GTP binding"/>
    <property type="evidence" value="ECO:0007669"/>
    <property type="project" value="UniProtKB-UniRule"/>
</dbReference>
<evidence type="ECO:0000256" key="1">
    <source>
        <dbReference type="ARBA" id="ARBA00007699"/>
    </source>
</evidence>
<dbReference type="AlphaFoldDB" id="A0A7T0C005"/>
<name>A0A7T0C005_9BACT</name>
<dbReference type="InterPro" id="IPR006073">
    <property type="entry name" value="GTP-bd"/>
</dbReference>
<feature type="binding site" evidence="8">
    <location>
        <begin position="212"/>
        <end position="215"/>
    </location>
    <ligand>
        <name>GTP</name>
        <dbReference type="ChEBI" id="CHEBI:37565"/>
    </ligand>
</feature>
<feature type="coiled-coil region" evidence="9">
    <location>
        <begin position="318"/>
        <end position="348"/>
    </location>
</feature>
<evidence type="ECO:0000313" key="13">
    <source>
        <dbReference type="Proteomes" id="UP000594464"/>
    </source>
</evidence>
<comment type="function">
    <text evidence="8">An essential GTPase which binds GTP, GDP and possibly (p)ppGpp with moderate affinity, with high nucleotide exchange rates and a fairly low GTP hydrolysis rate. Plays a role in control of the cell cycle, stress response, ribosome biogenesis and in those bacteria that undergo differentiation, in morphogenesis control.</text>
</comment>
<dbReference type="HAMAP" id="MF_01454">
    <property type="entry name" value="GTPase_Obg"/>
    <property type="match status" value="1"/>
</dbReference>
<dbReference type="InterPro" id="IPR027417">
    <property type="entry name" value="P-loop_NTPase"/>
</dbReference>
<dbReference type="GO" id="GO:0042254">
    <property type="term" value="P:ribosome biogenesis"/>
    <property type="evidence" value="ECO:0007669"/>
    <property type="project" value="UniProtKB-UniRule"/>
</dbReference>
<keyword evidence="7 8" id="KW-0342">GTP-binding</keyword>
<dbReference type="SUPFAM" id="SSF52540">
    <property type="entry name" value="P-loop containing nucleoside triphosphate hydrolases"/>
    <property type="match status" value="1"/>
</dbReference>
<organism evidence="12 13">
    <name type="scientific">Candidatus Nitrohelix vancouverensis</name>
    <dbReference type="NCBI Taxonomy" id="2705534"/>
    <lineage>
        <taxon>Bacteria</taxon>
        <taxon>Pseudomonadati</taxon>
        <taxon>Nitrospinota/Tectimicrobiota group</taxon>
        <taxon>Nitrospinota</taxon>
        <taxon>Nitrospinia</taxon>
        <taxon>Nitrospinales</taxon>
        <taxon>Nitrospinaceae</taxon>
        <taxon>Candidatus Nitrohelix</taxon>
    </lineage>
</organism>
<proteinExistence type="inferred from homology"/>
<comment type="subcellular location">
    <subcellularLocation>
        <location evidence="8">Cytoplasm</location>
    </subcellularLocation>
</comment>
<dbReference type="InterPro" id="IPR031167">
    <property type="entry name" value="G_OBG"/>
</dbReference>
<dbReference type="InterPro" id="IPR045086">
    <property type="entry name" value="OBG_GTPase"/>
</dbReference>
<feature type="binding site" evidence="8">
    <location>
        <begin position="282"/>
        <end position="285"/>
    </location>
    <ligand>
        <name>GTP</name>
        <dbReference type="ChEBI" id="CHEBI:37565"/>
    </ligand>
</feature>
<keyword evidence="9" id="KW-0175">Coiled coil</keyword>
<feature type="binding site" evidence="8">
    <location>
        <position position="172"/>
    </location>
    <ligand>
        <name>Mg(2+)</name>
        <dbReference type="ChEBI" id="CHEBI:18420"/>
    </ligand>
</feature>
<dbReference type="Pfam" id="PF01018">
    <property type="entry name" value="GTP1_OBG"/>
    <property type="match status" value="1"/>
</dbReference>
<evidence type="ECO:0000256" key="6">
    <source>
        <dbReference type="ARBA" id="ARBA00022842"/>
    </source>
</evidence>
<keyword evidence="6 8" id="KW-0460">Magnesium</keyword>
<evidence type="ECO:0000256" key="3">
    <source>
        <dbReference type="ARBA" id="ARBA00022723"/>
    </source>
</evidence>
<dbReference type="FunFam" id="2.70.210.12:FF:000001">
    <property type="entry name" value="GTPase Obg"/>
    <property type="match status" value="1"/>
</dbReference>
<feature type="binding site" evidence="8">
    <location>
        <begin position="165"/>
        <end position="172"/>
    </location>
    <ligand>
        <name>GTP</name>
        <dbReference type="ChEBI" id="CHEBI:37565"/>
    </ligand>
</feature>
<reference evidence="13" key="1">
    <citation type="submission" date="2020-02" db="EMBL/GenBank/DDBJ databases">
        <title>Genomic and physiological characterization of two novel Nitrospinaceae genera.</title>
        <authorList>
            <person name="Mueller A.J."/>
            <person name="Jung M.-Y."/>
            <person name="Strachan C.R."/>
            <person name="Herbold C.W."/>
            <person name="Kirkegaard R.H."/>
            <person name="Daims H."/>
        </authorList>
    </citation>
    <scope>NUCLEOTIDE SEQUENCE [LARGE SCALE GENOMIC DNA]</scope>
</reference>
<dbReference type="InterPro" id="IPR014100">
    <property type="entry name" value="GTP-bd_Obg/CgtA"/>
</dbReference>
<keyword evidence="4 8" id="KW-0547">Nucleotide-binding</keyword>
<dbReference type="SUPFAM" id="SSF82051">
    <property type="entry name" value="Obg GTP-binding protein N-terminal domain"/>
    <property type="match status" value="1"/>
</dbReference>
<feature type="binding site" evidence="8">
    <location>
        <position position="192"/>
    </location>
    <ligand>
        <name>Mg(2+)</name>
        <dbReference type="ChEBI" id="CHEBI:18420"/>
    </ligand>
</feature>
<dbReference type="PROSITE" id="PS00905">
    <property type="entry name" value="GTP1_OBG"/>
    <property type="match status" value="1"/>
</dbReference>
<evidence type="ECO:0000259" key="10">
    <source>
        <dbReference type="PROSITE" id="PS51710"/>
    </source>
</evidence>
<dbReference type="PROSITE" id="PS51710">
    <property type="entry name" value="G_OBG"/>
    <property type="match status" value="1"/>
</dbReference>
<dbReference type="Proteomes" id="UP000594464">
    <property type="component" value="Chromosome"/>
</dbReference>
<evidence type="ECO:0000256" key="7">
    <source>
        <dbReference type="ARBA" id="ARBA00023134"/>
    </source>
</evidence>
<evidence type="ECO:0000256" key="9">
    <source>
        <dbReference type="SAM" id="Coils"/>
    </source>
</evidence>
<dbReference type="NCBIfam" id="TIGR02729">
    <property type="entry name" value="Obg_CgtA"/>
    <property type="match status" value="1"/>
</dbReference>
<comment type="similarity">
    <text evidence="1 8">Belongs to the TRAFAC class OBG-HflX-like GTPase superfamily. OBG GTPase family.</text>
</comment>
<protein>
    <recommendedName>
        <fullName evidence="8">GTPase Obg</fullName>
        <ecNumber evidence="8">3.6.5.-</ecNumber>
    </recommendedName>
    <alternativeName>
        <fullName evidence="8">GTP-binding protein Obg</fullName>
    </alternativeName>
</protein>
<dbReference type="NCBIfam" id="NF008956">
    <property type="entry name" value="PRK12299.1"/>
    <property type="match status" value="1"/>
</dbReference>
<dbReference type="PRINTS" id="PR00326">
    <property type="entry name" value="GTP1OBG"/>
</dbReference>
<dbReference type="KEGG" id="nva:G3M78_00015"/>
<dbReference type="InterPro" id="IPR036726">
    <property type="entry name" value="GTP1_OBG_dom_sf"/>
</dbReference>
<dbReference type="InterPro" id="IPR006169">
    <property type="entry name" value="GTP1_OBG_dom"/>
</dbReference>
<keyword evidence="5 8" id="KW-0378">Hydrolase</keyword>
<dbReference type="EMBL" id="CP048620">
    <property type="protein sequence ID" value="QPJ63877.1"/>
    <property type="molecule type" value="Genomic_DNA"/>
</dbReference>
<evidence type="ECO:0000259" key="11">
    <source>
        <dbReference type="PROSITE" id="PS51883"/>
    </source>
</evidence>
<evidence type="ECO:0000256" key="4">
    <source>
        <dbReference type="ARBA" id="ARBA00022741"/>
    </source>
</evidence>
<feature type="binding site" evidence="8">
    <location>
        <begin position="190"/>
        <end position="194"/>
    </location>
    <ligand>
        <name>GTP</name>
        <dbReference type="ChEBI" id="CHEBI:37565"/>
    </ligand>
</feature>
<dbReference type="PANTHER" id="PTHR11702:SF31">
    <property type="entry name" value="MITOCHONDRIAL RIBOSOME-ASSOCIATED GTPASE 2"/>
    <property type="match status" value="1"/>
</dbReference>
<dbReference type="NCBIfam" id="NF008954">
    <property type="entry name" value="PRK12296.1"/>
    <property type="match status" value="1"/>
</dbReference>
<dbReference type="InterPro" id="IPR006074">
    <property type="entry name" value="GTP1-OBG_CS"/>
</dbReference>
<comment type="cofactor">
    <cofactor evidence="8">
        <name>Mg(2+)</name>
        <dbReference type="ChEBI" id="CHEBI:18420"/>
    </cofactor>
</comment>
<dbReference type="Pfam" id="PF01926">
    <property type="entry name" value="MMR_HSR1"/>
    <property type="match status" value="1"/>
</dbReference>
<dbReference type="Gene3D" id="3.40.50.300">
    <property type="entry name" value="P-loop containing nucleotide triphosphate hydrolases"/>
    <property type="match status" value="1"/>
</dbReference>
<evidence type="ECO:0000313" key="12">
    <source>
        <dbReference type="EMBL" id="QPJ63877.1"/>
    </source>
</evidence>
<dbReference type="PROSITE" id="PS51883">
    <property type="entry name" value="OBG"/>
    <property type="match status" value="1"/>
</dbReference>
<dbReference type="NCBIfam" id="NF008955">
    <property type="entry name" value="PRK12297.1"/>
    <property type="match status" value="1"/>
</dbReference>
<dbReference type="Gene3D" id="2.70.210.12">
    <property type="entry name" value="GTP1/OBG domain"/>
    <property type="match status" value="1"/>
</dbReference>
<dbReference type="EC" id="3.6.5.-" evidence="8"/>
<gene>
    <name evidence="12" type="primary">obgE</name>
    <name evidence="8" type="synonym">obg</name>
    <name evidence="12" type="ORF">G3M78_00015</name>
</gene>
<sequence>MFVDYVEITVRGGDGGDGCVSFHREKYVPYGGPNGGDGGKGGDVVLCANSNLTTLVDLRYQKHYVAEKGMPGKSSNMTGRAGKDSVISVPVGTLVKDAETEEILADLKVAGETFVVAQGGIRGLGNVRFKSSIQRAPRKFKPGGPGEFKSIILELKLLADVGIVGFPNAGKSTLISRISNARPKIANYPFTTLVPNLGIVQLDNFQSFVAADIPGLIEGAHSGKGLGVQFLKHIERTRVLVHLLDFSEMADREPIDAYHALQKELKNFNDALFEKPQILVPSKMDDPGSRERFEACRGELEALNPAIFPISSVSGAGVKELLWAIRGLIEEAKQKEEQEALRQSAEDELNFPPE</sequence>
<accession>A0A7T0C005</accession>
<dbReference type="PANTHER" id="PTHR11702">
    <property type="entry name" value="DEVELOPMENTALLY REGULATED GTP-BINDING PROTEIN-RELATED"/>
    <property type="match status" value="1"/>
</dbReference>
<dbReference type="GO" id="GO:0043022">
    <property type="term" value="F:ribosome binding"/>
    <property type="evidence" value="ECO:0007669"/>
    <property type="project" value="UniProtKB-ARBA"/>
</dbReference>
<feature type="domain" description="OBG-type G" evidence="10">
    <location>
        <begin position="159"/>
        <end position="330"/>
    </location>
</feature>
<feature type="binding site" evidence="8">
    <location>
        <begin position="311"/>
        <end position="313"/>
    </location>
    <ligand>
        <name>GTP</name>
        <dbReference type="ChEBI" id="CHEBI:37565"/>
    </ligand>
</feature>
<evidence type="ECO:0000256" key="2">
    <source>
        <dbReference type="ARBA" id="ARBA00022490"/>
    </source>
</evidence>
<dbReference type="PIRSF" id="PIRSF002401">
    <property type="entry name" value="GTP_bd_Obg/CgtA"/>
    <property type="match status" value="1"/>
</dbReference>
<dbReference type="GO" id="GO:0000287">
    <property type="term" value="F:magnesium ion binding"/>
    <property type="evidence" value="ECO:0007669"/>
    <property type="project" value="InterPro"/>
</dbReference>
<evidence type="ECO:0000256" key="8">
    <source>
        <dbReference type="HAMAP-Rule" id="MF_01454"/>
    </source>
</evidence>
<dbReference type="GO" id="GO:0005737">
    <property type="term" value="C:cytoplasm"/>
    <property type="evidence" value="ECO:0007669"/>
    <property type="project" value="UniProtKB-SubCell"/>
</dbReference>
<keyword evidence="2 8" id="KW-0963">Cytoplasm</keyword>
<dbReference type="CDD" id="cd01898">
    <property type="entry name" value="Obg"/>
    <property type="match status" value="1"/>
</dbReference>